<name>A0A449B147_9BACT</name>
<evidence type="ECO:0000313" key="1">
    <source>
        <dbReference type="EMBL" id="VEU74291.1"/>
    </source>
</evidence>
<dbReference type="Proteomes" id="UP000290985">
    <property type="component" value="Chromosome"/>
</dbReference>
<dbReference type="KEGG" id="mcit:NCTC10181_00126"/>
<sequence>MKDKKELPKLTWEVFMENVERQDAAFEKHPAKEVYAKVLNELAKM</sequence>
<evidence type="ECO:0000313" key="2">
    <source>
        <dbReference type="Proteomes" id="UP000290985"/>
    </source>
</evidence>
<gene>
    <name evidence="1" type="ORF">NCTC10181_00126</name>
</gene>
<protein>
    <submittedName>
        <fullName evidence="1">Uncharacterized protein</fullName>
    </submittedName>
</protein>
<accession>A0A449B147</accession>
<reference evidence="1 2" key="1">
    <citation type="submission" date="2019-01" db="EMBL/GenBank/DDBJ databases">
        <authorList>
            <consortium name="Pathogen Informatics"/>
        </authorList>
    </citation>
    <scope>NUCLEOTIDE SEQUENCE [LARGE SCALE GENOMIC DNA]</scope>
    <source>
        <strain evidence="1 2">NCTC10181</strain>
    </source>
</reference>
<dbReference type="AlphaFoldDB" id="A0A449B147"/>
<proteinExistence type="predicted"/>
<dbReference type="EMBL" id="LR215036">
    <property type="protein sequence ID" value="VEU74291.1"/>
    <property type="molecule type" value="Genomic_DNA"/>
</dbReference>
<dbReference type="RefSeq" id="WP_165177504.1">
    <property type="nucleotide sequence ID" value="NZ_LR215036.1"/>
</dbReference>
<organism evidence="1 2">
    <name type="scientific">Mycoplasmopsis citelli</name>
    <dbReference type="NCBI Taxonomy" id="171281"/>
    <lineage>
        <taxon>Bacteria</taxon>
        <taxon>Bacillati</taxon>
        <taxon>Mycoplasmatota</taxon>
        <taxon>Mycoplasmoidales</taxon>
        <taxon>Metamycoplasmataceae</taxon>
        <taxon>Mycoplasmopsis</taxon>
    </lineage>
</organism>
<keyword evidence="2" id="KW-1185">Reference proteome</keyword>